<evidence type="ECO:0000313" key="3">
    <source>
        <dbReference type="Proteomes" id="UP000594638"/>
    </source>
</evidence>
<name>A0A8S0Q4G2_OLEEU</name>
<feature type="compositionally biased region" description="Basic residues" evidence="1">
    <location>
        <begin position="100"/>
        <end position="117"/>
    </location>
</feature>
<accession>A0A8S0Q4G2</accession>
<keyword evidence="3" id="KW-1185">Reference proteome</keyword>
<evidence type="ECO:0000256" key="1">
    <source>
        <dbReference type="SAM" id="MobiDB-lite"/>
    </source>
</evidence>
<reference evidence="2 3" key="1">
    <citation type="submission" date="2019-12" db="EMBL/GenBank/DDBJ databases">
        <authorList>
            <person name="Alioto T."/>
            <person name="Alioto T."/>
            <person name="Gomez Garrido J."/>
        </authorList>
    </citation>
    <scope>NUCLEOTIDE SEQUENCE [LARGE SCALE GENOMIC DNA]</scope>
</reference>
<sequence>MGVSARDNDLLKLVHPGRYVEIYREPVIAADIMKKYPRHCIARPDVFQFPWISVRPESVLVPGKVFYLVPFRTMHKLLESKKPQHNQNSSKRTQSDDHDHRHRHPLHRRHNPSHRHHNDPTSPIKSMAGVTPKHLPHDRYNFRQFDNNMNSHDHHDQDSDVTLYRSSFFESWNRAREILNHDNTDYEIDSLVDSEVTRNGRPRLMIPENDALRLISCMRKPDSVRKLLKLKVTFTSPIIIPSTPRKSPTLQQHVMTS</sequence>
<dbReference type="InterPro" id="IPR025322">
    <property type="entry name" value="PADRE_dom"/>
</dbReference>
<dbReference type="AlphaFoldDB" id="A0A8S0Q4G2"/>
<feature type="region of interest" description="Disordered" evidence="1">
    <location>
        <begin position="79"/>
        <end position="136"/>
    </location>
</feature>
<protein>
    <submittedName>
        <fullName evidence="2">Uncharacterized protein</fullName>
    </submittedName>
</protein>
<dbReference type="OrthoDB" id="839271at2759"/>
<evidence type="ECO:0000313" key="2">
    <source>
        <dbReference type="EMBL" id="CAA2959695.1"/>
    </source>
</evidence>
<dbReference type="EMBL" id="CACTIH010000342">
    <property type="protein sequence ID" value="CAA2959695.1"/>
    <property type="molecule type" value="Genomic_DNA"/>
</dbReference>
<proteinExistence type="predicted"/>
<organism evidence="2 3">
    <name type="scientific">Olea europaea subsp. europaea</name>
    <dbReference type="NCBI Taxonomy" id="158383"/>
    <lineage>
        <taxon>Eukaryota</taxon>
        <taxon>Viridiplantae</taxon>
        <taxon>Streptophyta</taxon>
        <taxon>Embryophyta</taxon>
        <taxon>Tracheophyta</taxon>
        <taxon>Spermatophyta</taxon>
        <taxon>Magnoliopsida</taxon>
        <taxon>eudicotyledons</taxon>
        <taxon>Gunneridae</taxon>
        <taxon>Pentapetalae</taxon>
        <taxon>asterids</taxon>
        <taxon>lamiids</taxon>
        <taxon>Lamiales</taxon>
        <taxon>Oleaceae</taxon>
        <taxon>Oleeae</taxon>
        <taxon>Olea</taxon>
    </lineage>
</organism>
<dbReference type="Proteomes" id="UP000594638">
    <property type="component" value="Unassembled WGS sequence"/>
</dbReference>
<dbReference type="Gramene" id="OE9A031162T1">
    <property type="protein sequence ID" value="OE9A031162C1"/>
    <property type="gene ID" value="OE9A031162"/>
</dbReference>
<gene>
    <name evidence="2" type="ORF">OLEA9_A031162</name>
</gene>
<comment type="caution">
    <text evidence="2">The sequence shown here is derived from an EMBL/GenBank/DDBJ whole genome shotgun (WGS) entry which is preliminary data.</text>
</comment>
<dbReference type="PANTHER" id="PTHR33052">
    <property type="entry name" value="DUF4228 DOMAIN PROTEIN-RELATED"/>
    <property type="match status" value="1"/>
</dbReference>
<dbReference type="Pfam" id="PF14009">
    <property type="entry name" value="PADRE"/>
    <property type="match status" value="1"/>
</dbReference>